<organism evidence="3 4">
    <name type="scientific">Aspergillus pseudoustus</name>
    <dbReference type="NCBI Taxonomy" id="1810923"/>
    <lineage>
        <taxon>Eukaryota</taxon>
        <taxon>Fungi</taxon>
        <taxon>Dikarya</taxon>
        <taxon>Ascomycota</taxon>
        <taxon>Pezizomycotina</taxon>
        <taxon>Eurotiomycetes</taxon>
        <taxon>Eurotiomycetidae</taxon>
        <taxon>Eurotiales</taxon>
        <taxon>Aspergillaceae</taxon>
        <taxon>Aspergillus</taxon>
        <taxon>Aspergillus subgen. Nidulantes</taxon>
    </lineage>
</organism>
<evidence type="ECO:0000256" key="1">
    <source>
        <dbReference type="ARBA" id="ARBA00010996"/>
    </source>
</evidence>
<evidence type="ECO:0000313" key="3">
    <source>
        <dbReference type="EMBL" id="KAL2848889.1"/>
    </source>
</evidence>
<comment type="similarity">
    <text evidence="1">Belongs to the SCO1/2 family.</text>
</comment>
<dbReference type="Proteomes" id="UP001610446">
    <property type="component" value="Unassembled WGS sequence"/>
</dbReference>
<reference evidence="3 4" key="1">
    <citation type="submission" date="2024-07" db="EMBL/GenBank/DDBJ databases">
        <title>Section-level genome sequencing and comparative genomics of Aspergillus sections Usti and Cavernicolus.</title>
        <authorList>
            <consortium name="Lawrence Berkeley National Laboratory"/>
            <person name="Nybo J.L."/>
            <person name="Vesth T.C."/>
            <person name="Theobald S."/>
            <person name="Frisvad J.C."/>
            <person name="Larsen T.O."/>
            <person name="Kjaerboelling I."/>
            <person name="Rothschild-Mancinelli K."/>
            <person name="Lyhne E.K."/>
            <person name="Kogle M.E."/>
            <person name="Barry K."/>
            <person name="Clum A."/>
            <person name="Na H."/>
            <person name="Ledsgaard L."/>
            <person name="Lin J."/>
            <person name="Lipzen A."/>
            <person name="Kuo A."/>
            <person name="Riley R."/>
            <person name="Mondo S."/>
            <person name="Labutti K."/>
            <person name="Haridas S."/>
            <person name="Pangalinan J."/>
            <person name="Salamov A.A."/>
            <person name="Simmons B.A."/>
            <person name="Magnuson J.K."/>
            <person name="Chen J."/>
            <person name="Drula E."/>
            <person name="Henrissat B."/>
            <person name="Wiebenga A."/>
            <person name="Lubbers R.J."/>
            <person name="Gomes A.C."/>
            <person name="Makela M.R."/>
            <person name="Stajich J."/>
            <person name="Grigoriev I.V."/>
            <person name="Mortensen U.H."/>
            <person name="De Vries R.P."/>
            <person name="Baker S.E."/>
            <person name="Andersen M.R."/>
        </authorList>
    </citation>
    <scope>NUCLEOTIDE SEQUENCE [LARGE SCALE GENOMIC DNA]</scope>
    <source>
        <strain evidence="3 4">CBS 123904</strain>
    </source>
</reference>
<proteinExistence type="inferred from homology"/>
<dbReference type="Pfam" id="PF18566">
    <property type="entry name" value="Ldi"/>
    <property type="match status" value="1"/>
</dbReference>
<dbReference type="EMBL" id="JBFXLU010000046">
    <property type="protein sequence ID" value="KAL2848889.1"/>
    <property type="molecule type" value="Genomic_DNA"/>
</dbReference>
<dbReference type="PANTHER" id="PTHR12151">
    <property type="entry name" value="ELECTRON TRANSPORT PROTIN SCO1/SENC FAMILY MEMBER"/>
    <property type="match status" value="1"/>
</dbReference>
<keyword evidence="4" id="KW-1185">Reference proteome</keyword>
<comment type="caution">
    <text evidence="3">The sequence shown here is derived from an EMBL/GenBank/DDBJ whole genome shotgun (WGS) entry which is preliminary data.</text>
</comment>
<dbReference type="InterPro" id="IPR003782">
    <property type="entry name" value="SCO1/SenC"/>
</dbReference>
<name>A0ABR4K9C0_9EURO</name>
<dbReference type="Gene3D" id="3.40.30.10">
    <property type="entry name" value="Glutaredoxin"/>
    <property type="match status" value="1"/>
</dbReference>
<evidence type="ECO:0000313" key="4">
    <source>
        <dbReference type="Proteomes" id="UP001610446"/>
    </source>
</evidence>
<dbReference type="Pfam" id="PF02630">
    <property type="entry name" value="SCO1-SenC"/>
    <property type="match status" value="1"/>
</dbReference>
<dbReference type="CDD" id="cd02968">
    <property type="entry name" value="SCO"/>
    <property type="match status" value="1"/>
</dbReference>
<dbReference type="InterPro" id="IPR041411">
    <property type="entry name" value="Ldi"/>
</dbReference>
<protein>
    <recommendedName>
        <fullName evidence="2">Linalool dehydratase/isomerase domain-containing protein</fullName>
    </recommendedName>
</protein>
<dbReference type="SUPFAM" id="SSF52833">
    <property type="entry name" value="Thioredoxin-like"/>
    <property type="match status" value="1"/>
</dbReference>
<dbReference type="InterPro" id="IPR036249">
    <property type="entry name" value="Thioredoxin-like_sf"/>
</dbReference>
<accession>A0ABR4K9C0</accession>
<evidence type="ECO:0000259" key="2">
    <source>
        <dbReference type="Pfam" id="PF18566"/>
    </source>
</evidence>
<feature type="domain" description="Linalool dehydratase/isomerase" evidence="2">
    <location>
        <begin position="232"/>
        <end position="548"/>
    </location>
</feature>
<gene>
    <name evidence="3" type="ORF">BJY01DRAFT_233735</name>
</gene>
<dbReference type="PANTHER" id="PTHR12151:SF25">
    <property type="entry name" value="LINALOOL DEHYDRATASE_ISOMERASE DOMAIN-CONTAINING PROTEIN"/>
    <property type="match status" value="1"/>
</dbReference>
<sequence length="698" mass="77746">MDTASFSFSLVDHHGRSVSEADYHGKYLAVFFGFTRCKLVCPHNLERLTAALNQLGRGADRITPLYISVDPAHDSPEAMKQFLSTTAPAFTGLTGTADQVEAVKKTFRVFAERKESANSPEGYIIPHTAFTYILGPSGQLVDHLSDGLEVGDVVARIQKALAQDLDRARTSNHNKKANNPESMTVKLESLGLLDKEQVASIRHIGNLARQLKGDWSNMMGPSDLHDGFGAYRFQLSYAAYALALAHFHRLPAAPGLFKPTLERIIKKMCEPDVWFYWRDASTGGGSFRTPRSQPNANPIEKDNIMYSAYLQTLVLLYNSLFNDNRYTKSGALVLEYEPYFWGDTDGFRFEYDQNSLNDRVYWNMVESGYLGVACEPWCVFQICNQPPIIGFRLHDELNGGDTAGEVTRGYVKAWEKYGGSVDSNGDYRCLVAKHIDQVIPSPGAGMDAWCATLMHSWNPEFVNRHYEAQLKKCLIRHGDGTLSVKVNSARAMSANLSSLLQSGDFGWVAALASEMGDDESLSGLLAYADKNLSPRIQNGGLTYARSDDLVDDNGNYARSSPIQANALLPLARLNVLNGFQRLYANPWSPKNSQHYQEPALTDVDFAIDVYRAVYVAKSRTLVFDLAVWEANSSGHVVVSRVFERGNWALSRNGKRIAWGDSWRLEGSDTTVGITQNGMGLRFDIRETDVTSYILEWFS</sequence>